<feature type="signal peptide" evidence="1">
    <location>
        <begin position="1"/>
        <end position="21"/>
    </location>
</feature>
<name>A0A2R8C7M8_9RHOB</name>
<keyword evidence="1" id="KW-0732">Signal</keyword>
<reference evidence="3" key="1">
    <citation type="submission" date="2018-03" db="EMBL/GenBank/DDBJ databases">
        <authorList>
            <person name="Rodrigo-Torres L."/>
            <person name="Arahal R. D."/>
            <person name="Lucena T."/>
        </authorList>
    </citation>
    <scope>NUCLEOTIDE SEQUENCE [LARGE SCALE GENOMIC DNA]</scope>
    <source>
        <strain evidence="3">CECT 7615</strain>
    </source>
</reference>
<evidence type="ECO:0000256" key="1">
    <source>
        <dbReference type="SAM" id="SignalP"/>
    </source>
</evidence>
<dbReference type="Proteomes" id="UP000244898">
    <property type="component" value="Unassembled WGS sequence"/>
</dbReference>
<dbReference type="RefSeq" id="WP_108786817.1">
    <property type="nucleotide sequence ID" value="NZ_ONZG01000004.1"/>
</dbReference>
<protein>
    <submittedName>
        <fullName evidence="2">Uncharacterized protein</fullName>
    </submittedName>
</protein>
<feature type="chain" id="PRO_5015355641" evidence="1">
    <location>
        <begin position="22"/>
        <end position="262"/>
    </location>
</feature>
<organism evidence="2 3">
    <name type="scientific">Falsiruegeria mediterranea M17</name>
    <dbReference type="NCBI Taxonomy" id="1200281"/>
    <lineage>
        <taxon>Bacteria</taxon>
        <taxon>Pseudomonadati</taxon>
        <taxon>Pseudomonadota</taxon>
        <taxon>Alphaproteobacteria</taxon>
        <taxon>Rhodobacterales</taxon>
        <taxon>Roseobacteraceae</taxon>
        <taxon>Falsiruegeria</taxon>
    </lineage>
</organism>
<sequence length="262" mass="29373">MWSRILAATAAIVGGATAALAEPLYPNSVVSNELEFITTRDENALGCLVFQDRVRAEMPDKRREELFADDVFQFQARFTDGTQVDIYVHPDAGEMQRAEELANEISRPIGALPTLMRQKLRHVVVHIGDETAFAEDRGRFFTVYSDNMATRIENHDLEETVFHESVHATLDLPWADSAEWKQAQKADGGFITDYAARNPQGEDLAESALFAWALLRYPGRLPVEVEEAVRTAIPNRLELLEQILKVDEPIQQPIGSYQGCNG</sequence>
<dbReference type="AlphaFoldDB" id="A0A2R8C7M8"/>
<evidence type="ECO:0000313" key="3">
    <source>
        <dbReference type="Proteomes" id="UP000244898"/>
    </source>
</evidence>
<gene>
    <name evidence="2" type="ORF">TRM7615_01911</name>
</gene>
<dbReference type="OrthoDB" id="1436201at2"/>
<proteinExistence type="predicted"/>
<evidence type="ECO:0000313" key="2">
    <source>
        <dbReference type="EMBL" id="SPJ28412.1"/>
    </source>
</evidence>
<dbReference type="EMBL" id="ONZG01000004">
    <property type="protein sequence ID" value="SPJ28412.1"/>
    <property type="molecule type" value="Genomic_DNA"/>
</dbReference>
<keyword evidence="3" id="KW-1185">Reference proteome</keyword>
<accession>A0A2R8C7M8</accession>